<evidence type="ECO:0000259" key="9">
    <source>
        <dbReference type="Pfam" id="PF26410"/>
    </source>
</evidence>
<dbReference type="Pfam" id="PF26410">
    <property type="entry name" value="GH5_mannosidase"/>
    <property type="match status" value="1"/>
</dbReference>
<evidence type="ECO:0000256" key="2">
    <source>
        <dbReference type="ARBA" id="ARBA00004613"/>
    </source>
</evidence>
<comment type="subcellular location">
    <subcellularLocation>
        <location evidence="2">Secreted</location>
    </subcellularLocation>
</comment>
<evidence type="ECO:0000256" key="3">
    <source>
        <dbReference type="ARBA" id="ARBA00005641"/>
    </source>
</evidence>
<dbReference type="SUPFAM" id="SSF51445">
    <property type="entry name" value="(Trans)glycosidases"/>
    <property type="match status" value="1"/>
</dbReference>
<keyword evidence="5" id="KW-0964">Secreted</keyword>
<evidence type="ECO:0000256" key="8">
    <source>
        <dbReference type="ARBA" id="ARBA00023295"/>
    </source>
</evidence>
<reference evidence="10" key="2">
    <citation type="submission" date="2020-02" db="EMBL/GenBank/DDBJ databases">
        <authorList>
            <person name="Studholme D.J."/>
        </authorList>
    </citation>
    <scope>NUCLEOTIDE SEQUENCE</scope>
    <source>
        <strain evidence="10">00238/432</strain>
    </source>
</reference>
<proteinExistence type="inferred from homology"/>
<reference evidence="10" key="1">
    <citation type="journal article" date="2015" name="Genom Data">
        <title>Draft genome sequences of Phytophthora kernoviae and Phytophthora ramorum lineage EU2 from Scotland.</title>
        <authorList>
            <person name="Sambles C."/>
            <person name="Schlenzig A."/>
            <person name="O'Neill P."/>
            <person name="Grant M."/>
            <person name="Studholme D.J."/>
        </authorList>
    </citation>
    <scope>NUCLEOTIDE SEQUENCE</scope>
    <source>
        <strain evidence="10">00238/432</strain>
    </source>
</reference>
<dbReference type="PANTHER" id="PTHR31451:SF39">
    <property type="entry name" value="MANNAN ENDO-1,4-BETA-MANNOSIDASE 1"/>
    <property type="match status" value="1"/>
</dbReference>
<sequence length="230" mass="25538">MFTSMADNDLTVCRTMGFADLTSVRTALWNIVYQLWENGIATINTEGNGLGYFDRVIAAAKVAGVKLVVPLVNNCLDSNHLVASGSEGFMNTDKSVYLYSGPSGVDFDANLAIDSIDYGAYHAYPDSWGVDTAEAKSWGVKWIDDHTASGAKAGKPVVLEEYGVKSHNASVYQTWRDTVYAEESNMQYWEFRLKYLKPYKDEYTTYDTDDIFNSTIVSAAIKFKTRSSTP</sequence>
<evidence type="ECO:0000256" key="7">
    <source>
        <dbReference type="ARBA" id="ARBA00022801"/>
    </source>
</evidence>
<dbReference type="InterPro" id="IPR045053">
    <property type="entry name" value="MAN-like"/>
</dbReference>
<organism evidence="10 11">
    <name type="scientific">Phytophthora kernoviae 00238/432</name>
    <dbReference type="NCBI Taxonomy" id="1284355"/>
    <lineage>
        <taxon>Eukaryota</taxon>
        <taxon>Sar</taxon>
        <taxon>Stramenopiles</taxon>
        <taxon>Oomycota</taxon>
        <taxon>Peronosporomycetes</taxon>
        <taxon>Peronosporales</taxon>
        <taxon>Peronosporaceae</taxon>
        <taxon>Phytophthora</taxon>
    </lineage>
</organism>
<gene>
    <name evidence="10" type="ORF">G195_011324</name>
</gene>
<evidence type="ECO:0000313" key="10">
    <source>
        <dbReference type="EMBL" id="KAF4314877.1"/>
    </source>
</evidence>
<name>A0A8J4S2G0_9STRA</name>
<dbReference type="Gene3D" id="3.20.20.80">
    <property type="entry name" value="Glycosidases"/>
    <property type="match status" value="2"/>
</dbReference>
<keyword evidence="7" id="KW-0378">Hydrolase</keyword>
<dbReference type="PANTHER" id="PTHR31451">
    <property type="match status" value="1"/>
</dbReference>
<evidence type="ECO:0000256" key="1">
    <source>
        <dbReference type="ARBA" id="ARBA00001678"/>
    </source>
</evidence>
<keyword evidence="8" id="KW-0326">Glycosidase</keyword>
<comment type="similarity">
    <text evidence="3">Belongs to the glycosyl hydrolase 5 (cellulase A) family.</text>
</comment>
<dbReference type="GO" id="GO:0016985">
    <property type="term" value="F:mannan endo-1,4-beta-mannosidase activity"/>
    <property type="evidence" value="ECO:0007669"/>
    <property type="project" value="UniProtKB-EC"/>
</dbReference>
<comment type="catalytic activity">
    <reaction evidence="1">
        <text>Random hydrolysis of (1-&gt;4)-beta-D-mannosidic linkages in mannans, galactomannans and glucomannans.</text>
        <dbReference type="EC" id="3.2.1.78"/>
    </reaction>
</comment>
<dbReference type="GO" id="GO:0005576">
    <property type="term" value="C:extracellular region"/>
    <property type="evidence" value="ECO:0007669"/>
    <property type="project" value="UniProtKB-SubCell"/>
</dbReference>
<accession>A0A8J4S2G0</accession>
<evidence type="ECO:0000256" key="5">
    <source>
        <dbReference type="ARBA" id="ARBA00022525"/>
    </source>
</evidence>
<evidence type="ECO:0000313" key="11">
    <source>
        <dbReference type="Proteomes" id="UP000702964"/>
    </source>
</evidence>
<protein>
    <recommendedName>
        <fullName evidence="4">mannan endo-1,4-beta-mannosidase</fullName>
        <ecNumber evidence="4">3.2.1.78</ecNumber>
    </recommendedName>
</protein>
<dbReference type="InterPro" id="IPR001547">
    <property type="entry name" value="Glyco_hydro_5"/>
</dbReference>
<comment type="caution">
    <text evidence="10">The sequence shown here is derived from an EMBL/GenBank/DDBJ whole genome shotgun (WGS) entry which is preliminary data.</text>
</comment>
<dbReference type="EMBL" id="AOFI03001267">
    <property type="protein sequence ID" value="KAF4314877.1"/>
    <property type="molecule type" value="Genomic_DNA"/>
</dbReference>
<evidence type="ECO:0000256" key="4">
    <source>
        <dbReference type="ARBA" id="ARBA00012706"/>
    </source>
</evidence>
<dbReference type="AlphaFoldDB" id="A0A8J4S2G0"/>
<keyword evidence="6" id="KW-0732">Signal</keyword>
<dbReference type="InterPro" id="IPR017853">
    <property type="entry name" value="GH"/>
</dbReference>
<dbReference type="Proteomes" id="UP000702964">
    <property type="component" value="Unassembled WGS sequence"/>
</dbReference>
<feature type="domain" description="Glycoside hydrolase family 5" evidence="9">
    <location>
        <begin position="76"/>
        <end position="180"/>
    </location>
</feature>
<evidence type="ECO:0000256" key="6">
    <source>
        <dbReference type="ARBA" id="ARBA00022729"/>
    </source>
</evidence>
<dbReference type="EC" id="3.2.1.78" evidence="4"/>